<dbReference type="Pfam" id="PF01095">
    <property type="entry name" value="Pectinesterase"/>
    <property type="match status" value="1"/>
</dbReference>
<evidence type="ECO:0000256" key="5">
    <source>
        <dbReference type="ARBA" id="ARBA00022801"/>
    </source>
</evidence>
<keyword evidence="6" id="KW-0063">Aspartyl esterase</keyword>
<evidence type="ECO:0000313" key="11">
    <source>
        <dbReference type="Proteomes" id="UP000030748"/>
    </source>
</evidence>
<keyword evidence="5" id="KW-0378">Hydrolase</keyword>
<evidence type="ECO:0000259" key="9">
    <source>
        <dbReference type="Pfam" id="PF01095"/>
    </source>
</evidence>
<organism evidence="10 11">
    <name type="scientific">Erythranthe guttata</name>
    <name type="common">Yellow monkey flower</name>
    <name type="synonym">Mimulus guttatus</name>
    <dbReference type="NCBI Taxonomy" id="4155"/>
    <lineage>
        <taxon>Eukaryota</taxon>
        <taxon>Viridiplantae</taxon>
        <taxon>Streptophyta</taxon>
        <taxon>Embryophyta</taxon>
        <taxon>Tracheophyta</taxon>
        <taxon>Spermatophyta</taxon>
        <taxon>Magnoliopsida</taxon>
        <taxon>eudicotyledons</taxon>
        <taxon>Gunneridae</taxon>
        <taxon>Pentapetalae</taxon>
        <taxon>asterids</taxon>
        <taxon>lamiids</taxon>
        <taxon>Lamiales</taxon>
        <taxon>Phrymaceae</taxon>
        <taxon>Erythranthe</taxon>
    </lineage>
</organism>
<dbReference type="InterPro" id="IPR000070">
    <property type="entry name" value="Pectinesterase_cat"/>
</dbReference>
<dbReference type="STRING" id="4155.A0A022R9I0"/>
<sequence>MDGFEYAPDEVRKVVAENLDKSTKLVTTSLAIISKIDEYMSSQEPSSMVDEIEKSSELTSDSEPTWLSSKYWKLVKERRIKVNAVVAEDGSGDYETITEAIKAVPARSKNRFVIYVKEGLYRENVNVAKDKWNVLMYGDGMDKTIVSGNRSNSLGITTTMTATFAVHGKRFIARDMGFHNTAGAGGGQAVALLSSADQSVFHRCLFDSYQDTLFTQSKRQFYRECKIYGTMDFIFGDAAVVIQNSEILVKKSPSQKTAVITAQGKDIPYSKTGISIQKCTIMPAENLRGVKTYLGRPWKNYSTTVIMESHLGSFIDPKGWLPWNKGVGAPDTISYIEYKNVGPGASTAERVTWKGLSVNDTQSDAGKFTVRSFIDGDNWLPSTGVPYQADL</sequence>
<feature type="domain" description="Pectinesterase catalytic" evidence="9">
    <location>
        <begin position="83"/>
        <end position="377"/>
    </location>
</feature>
<dbReference type="PANTHER" id="PTHR31707">
    <property type="entry name" value="PECTINESTERASE"/>
    <property type="match status" value="1"/>
</dbReference>
<name>A0A022R9I0_ERYGU</name>
<evidence type="ECO:0000256" key="2">
    <source>
        <dbReference type="ARBA" id="ARBA00005184"/>
    </source>
</evidence>
<comment type="pathway">
    <text evidence="2">Glycan metabolism; pectin degradation; 2-dehydro-3-deoxy-D-gluconate from pectin: step 1/5.</text>
</comment>
<protein>
    <recommendedName>
        <fullName evidence="9">Pectinesterase catalytic domain-containing protein</fullName>
    </recommendedName>
</protein>
<dbReference type="GO" id="GO:0042545">
    <property type="term" value="P:cell wall modification"/>
    <property type="evidence" value="ECO:0007669"/>
    <property type="project" value="InterPro"/>
</dbReference>
<dbReference type="Proteomes" id="UP000030748">
    <property type="component" value="Unassembled WGS sequence"/>
</dbReference>
<dbReference type="GO" id="GO:0030599">
    <property type="term" value="F:pectinesterase activity"/>
    <property type="evidence" value="ECO:0000318"/>
    <property type="project" value="GO_Central"/>
</dbReference>
<comment type="catalytic activity">
    <reaction evidence="8">
        <text>[(1-&gt;4)-alpha-D-galacturonosyl methyl ester](n) + n H2O = [(1-&gt;4)-alpha-D-galacturonosyl](n) + n methanol + n H(+)</text>
        <dbReference type="Rhea" id="RHEA:22380"/>
        <dbReference type="Rhea" id="RHEA-COMP:14570"/>
        <dbReference type="Rhea" id="RHEA-COMP:14573"/>
        <dbReference type="ChEBI" id="CHEBI:15377"/>
        <dbReference type="ChEBI" id="CHEBI:15378"/>
        <dbReference type="ChEBI" id="CHEBI:17790"/>
        <dbReference type="ChEBI" id="CHEBI:140522"/>
        <dbReference type="ChEBI" id="CHEBI:140523"/>
        <dbReference type="EC" id="3.1.1.11"/>
    </reaction>
</comment>
<dbReference type="eggNOG" id="ENOG502QVDS">
    <property type="taxonomic scope" value="Eukaryota"/>
</dbReference>
<dbReference type="PhylomeDB" id="A0A022R9I0"/>
<keyword evidence="11" id="KW-1185">Reference proteome</keyword>
<evidence type="ECO:0000256" key="3">
    <source>
        <dbReference type="ARBA" id="ARBA00022512"/>
    </source>
</evidence>
<dbReference type="InterPro" id="IPR012334">
    <property type="entry name" value="Pectin_lyas_fold"/>
</dbReference>
<dbReference type="UniPathway" id="UPA00545">
    <property type="reaction ID" value="UER00823"/>
</dbReference>
<evidence type="ECO:0000256" key="7">
    <source>
        <dbReference type="ARBA" id="ARBA00023316"/>
    </source>
</evidence>
<evidence type="ECO:0000313" key="10">
    <source>
        <dbReference type="EMBL" id="EYU35560.1"/>
    </source>
</evidence>
<dbReference type="AlphaFoldDB" id="A0A022R9I0"/>
<dbReference type="GO" id="GO:0046910">
    <property type="term" value="F:pectinesterase inhibitor activity"/>
    <property type="evidence" value="ECO:0000318"/>
    <property type="project" value="GO_Central"/>
</dbReference>
<keyword evidence="3" id="KW-0134">Cell wall</keyword>
<dbReference type="GO" id="GO:0045490">
    <property type="term" value="P:pectin catabolic process"/>
    <property type="evidence" value="ECO:0007669"/>
    <property type="project" value="UniProtKB-UniPathway"/>
</dbReference>
<accession>A0A022R9I0</accession>
<gene>
    <name evidence="10" type="ORF">MIMGU_mgv1a007925mg</name>
</gene>
<comment type="subcellular location">
    <subcellularLocation>
        <location evidence="1">Secreted</location>
        <location evidence="1">Cell wall</location>
    </subcellularLocation>
</comment>
<evidence type="ECO:0000256" key="8">
    <source>
        <dbReference type="ARBA" id="ARBA00047928"/>
    </source>
</evidence>
<dbReference type="Gene3D" id="2.160.20.10">
    <property type="entry name" value="Single-stranded right-handed beta-helix, Pectin lyase-like"/>
    <property type="match status" value="1"/>
</dbReference>
<keyword evidence="7" id="KW-0961">Cell wall biogenesis/degradation</keyword>
<evidence type="ECO:0000256" key="6">
    <source>
        <dbReference type="ARBA" id="ARBA00023085"/>
    </source>
</evidence>
<evidence type="ECO:0000256" key="4">
    <source>
        <dbReference type="ARBA" id="ARBA00022525"/>
    </source>
</evidence>
<proteinExistence type="predicted"/>
<reference evidence="10 11" key="1">
    <citation type="journal article" date="2013" name="Proc. Natl. Acad. Sci. U.S.A.">
        <title>Fine-scale variation in meiotic recombination in Mimulus inferred from population shotgun sequencing.</title>
        <authorList>
            <person name="Hellsten U."/>
            <person name="Wright K.M."/>
            <person name="Jenkins J."/>
            <person name="Shu S."/>
            <person name="Yuan Y."/>
            <person name="Wessler S.R."/>
            <person name="Schmutz J."/>
            <person name="Willis J.H."/>
            <person name="Rokhsar D.S."/>
        </authorList>
    </citation>
    <scope>NUCLEOTIDE SEQUENCE [LARGE SCALE GENOMIC DNA]</scope>
    <source>
        <strain evidence="11">cv. DUN x IM62</strain>
    </source>
</reference>
<dbReference type="FunFam" id="2.160.20.10:FF:000001">
    <property type="entry name" value="Pectinesterase"/>
    <property type="match status" value="1"/>
</dbReference>
<dbReference type="InterPro" id="IPR011050">
    <property type="entry name" value="Pectin_lyase_fold/virulence"/>
</dbReference>
<dbReference type="EMBL" id="KI630612">
    <property type="protein sequence ID" value="EYU35560.1"/>
    <property type="molecule type" value="Genomic_DNA"/>
</dbReference>
<evidence type="ECO:0000256" key="1">
    <source>
        <dbReference type="ARBA" id="ARBA00004191"/>
    </source>
</evidence>
<keyword evidence="4" id="KW-0964">Secreted</keyword>
<dbReference type="SUPFAM" id="SSF51126">
    <property type="entry name" value="Pectin lyase-like"/>
    <property type="match status" value="1"/>
</dbReference>